<evidence type="ECO:0000313" key="2">
    <source>
        <dbReference type="EMBL" id="PMD73130.1"/>
    </source>
</evidence>
<dbReference type="OrthoDB" id="2248033at2"/>
<feature type="transmembrane region" description="Helical" evidence="1">
    <location>
        <begin position="217"/>
        <end position="241"/>
    </location>
</feature>
<feature type="transmembrane region" description="Helical" evidence="1">
    <location>
        <begin position="179"/>
        <end position="197"/>
    </location>
</feature>
<reference evidence="2 3" key="1">
    <citation type="submission" date="2017-05" db="EMBL/GenBank/DDBJ databases">
        <title>Lactobacillus nurukis nov., sp. nov., isolated from nuruk.</title>
        <authorList>
            <person name="Kim S.-J."/>
        </authorList>
    </citation>
    <scope>NUCLEOTIDE SEQUENCE [LARGE SCALE GENOMIC DNA]</scope>
    <source>
        <strain evidence="2 3">SYF10-1a</strain>
    </source>
</reference>
<proteinExistence type="predicted"/>
<dbReference type="AlphaFoldDB" id="A0A2N7AWL8"/>
<feature type="transmembrane region" description="Helical" evidence="1">
    <location>
        <begin position="92"/>
        <end position="116"/>
    </location>
</feature>
<name>A0A2N7AWL8_9LACO</name>
<feature type="transmembrane region" description="Helical" evidence="1">
    <location>
        <begin position="49"/>
        <end position="71"/>
    </location>
</feature>
<comment type="caution">
    <text evidence="2">The sequence shown here is derived from an EMBL/GenBank/DDBJ whole genome shotgun (WGS) entry which is preliminary data.</text>
</comment>
<protein>
    <submittedName>
        <fullName evidence="2">Uncharacterized protein</fullName>
    </submittedName>
</protein>
<gene>
    <name evidence="2" type="ORF">CBP76_03065</name>
</gene>
<dbReference type="Proteomes" id="UP000235649">
    <property type="component" value="Unassembled WGS sequence"/>
</dbReference>
<organism evidence="2 3">
    <name type="scientific">Companilactobacillus nuruki</name>
    <dbReference type="NCBI Taxonomy" id="1993540"/>
    <lineage>
        <taxon>Bacteria</taxon>
        <taxon>Bacillati</taxon>
        <taxon>Bacillota</taxon>
        <taxon>Bacilli</taxon>
        <taxon>Lactobacillales</taxon>
        <taxon>Lactobacillaceae</taxon>
        <taxon>Companilactobacillus</taxon>
    </lineage>
</organism>
<keyword evidence="3" id="KW-1185">Reference proteome</keyword>
<sequence>MSSFGRVSKNLIKYRMRLVTILLVLHIFVIVAAQIYDFIFHNSDITSFTGGVVIIMIVGIILLAIAIENTYSSDKYRLIPISDTQLYFSNMMTALISLIYLIIGELIIYSVAVKIFPNPYDDFMIRHFNSVQQYFFKFEILVTFILGVLLIWAGISLLHLVIDWIDGFLPFKNQSIGKIILEVIVVGILSVPFKIITENIFDILTTGNAGNTFTDEIHLLSMGIVIVIVWILVFVSTNLYIMNRWSETTK</sequence>
<evidence type="ECO:0000256" key="1">
    <source>
        <dbReference type="SAM" id="Phobius"/>
    </source>
</evidence>
<keyword evidence="1" id="KW-1133">Transmembrane helix</keyword>
<keyword evidence="1" id="KW-0472">Membrane</keyword>
<evidence type="ECO:0000313" key="3">
    <source>
        <dbReference type="Proteomes" id="UP000235649"/>
    </source>
</evidence>
<dbReference type="RefSeq" id="WP_102195463.1">
    <property type="nucleotide sequence ID" value="NZ_NIPR01000005.1"/>
</dbReference>
<keyword evidence="1" id="KW-0812">Transmembrane</keyword>
<accession>A0A2N7AWL8</accession>
<dbReference type="EMBL" id="NIPR01000005">
    <property type="protein sequence ID" value="PMD73130.1"/>
    <property type="molecule type" value="Genomic_DNA"/>
</dbReference>
<feature type="transmembrane region" description="Helical" evidence="1">
    <location>
        <begin position="136"/>
        <end position="158"/>
    </location>
</feature>